<dbReference type="OrthoDB" id="8634103at2"/>
<proteinExistence type="predicted"/>
<name>A0A448D8I4_9NEIS</name>
<reference evidence="2 3" key="1">
    <citation type="submission" date="2018-12" db="EMBL/GenBank/DDBJ databases">
        <authorList>
            <consortium name="Pathogen Informatics"/>
        </authorList>
    </citation>
    <scope>NUCLEOTIDE SEQUENCE [LARGE SCALE GENOMIC DNA]</scope>
    <source>
        <strain evidence="2 3">NCTC10296</strain>
    </source>
</reference>
<dbReference type="SUPFAM" id="SSF52833">
    <property type="entry name" value="Thioredoxin-like"/>
    <property type="match status" value="1"/>
</dbReference>
<evidence type="ECO:0000313" key="2">
    <source>
        <dbReference type="EMBL" id="VEF01520.1"/>
    </source>
</evidence>
<dbReference type="Gene3D" id="1.20.1050.10">
    <property type="match status" value="1"/>
</dbReference>
<dbReference type="PROSITE" id="PS50404">
    <property type="entry name" value="GST_NTER"/>
    <property type="match status" value="1"/>
</dbReference>
<feature type="domain" description="GST N-terminal" evidence="1">
    <location>
        <begin position="1"/>
        <end position="79"/>
    </location>
</feature>
<organism evidence="2 3">
    <name type="scientific">Neisseria canis</name>
    <dbReference type="NCBI Taxonomy" id="493"/>
    <lineage>
        <taxon>Bacteria</taxon>
        <taxon>Pseudomonadati</taxon>
        <taxon>Pseudomonadota</taxon>
        <taxon>Betaproteobacteria</taxon>
        <taxon>Neisseriales</taxon>
        <taxon>Neisseriaceae</taxon>
        <taxon>Neisseria</taxon>
    </lineage>
</organism>
<dbReference type="Pfam" id="PF13409">
    <property type="entry name" value="GST_N_2"/>
    <property type="match status" value="1"/>
</dbReference>
<dbReference type="InterPro" id="IPR004045">
    <property type="entry name" value="Glutathione_S-Trfase_N"/>
</dbReference>
<dbReference type="EMBL" id="LR134313">
    <property type="protein sequence ID" value="VEF01520.1"/>
    <property type="molecule type" value="Genomic_DNA"/>
</dbReference>
<keyword evidence="2" id="KW-0808">Transferase</keyword>
<evidence type="ECO:0000259" key="1">
    <source>
        <dbReference type="PROSITE" id="PS50404"/>
    </source>
</evidence>
<sequence>MQLYLSHTSPFARLCLVRALLLQQNDLRLHFTNPWDNPADLAGKNPFGQIPVLETDDGVTIYNTHLICQYLHHDAFSPQDLAVTAYAASLLEISIQALKLVRFKAENSTDHPLVARCLDAVRRALPQAPELDPQSREWPQVMLGIVLLTVKLRCPDLFNQHVRSDTAQAVARFEELDFVRKTDPAALEKRPATVGSL</sequence>
<protein>
    <submittedName>
        <fullName evidence="2">Putative glutathione S-transferase</fullName>
    </submittedName>
</protein>
<dbReference type="KEGG" id="nci:NCTC10296_01347"/>
<evidence type="ECO:0000313" key="3">
    <source>
        <dbReference type="Proteomes" id="UP000279284"/>
    </source>
</evidence>
<dbReference type="Gene3D" id="3.40.30.10">
    <property type="entry name" value="Glutaredoxin"/>
    <property type="match status" value="1"/>
</dbReference>
<gene>
    <name evidence="2" type="ORF">NCTC10296_01347</name>
</gene>
<dbReference type="RefSeq" id="WP_085416443.1">
    <property type="nucleotide sequence ID" value="NZ_CAUJPY010000006.1"/>
</dbReference>
<dbReference type="AlphaFoldDB" id="A0A448D8I4"/>
<dbReference type="STRING" id="493.BWD07_05875"/>
<keyword evidence="3" id="KW-1185">Reference proteome</keyword>
<dbReference type="InterPro" id="IPR036249">
    <property type="entry name" value="Thioredoxin-like_sf"/>
</dbReference>
<accession>A0A448D8I4</accession>
<dbReference type="Proteomes" id="UP000279284">
    <property type="component" value="Chromosome"/>
</dbReference>
<dbReference type="GO" id="GO:0016740">
    <property type="term" value="F:transferase activity"/>
    <property type="evidence" value="ECO:0007669"/>
    <property type="project" value="UniProtKB-KW"/>
</dbReference>